<evidence type="ECO:0000259" key="7">
    <source>
        <dbReference type="Pfam" id="PF09335"/>
    </source>
</evidence>
<dbReference type="PANTHER" id="PTHR42709:SF6">
    <property type="entry name" value="UNDECAPRENYL PHOSPHATE TRANSPORTER A"/>
    <property type="match status" value="1"/>
</dbReference>
<evidence type="ECO:0000256" key="5">
    <source>
        <dbReference type="ARBA" id="ARBA00023136"/>
    </source>
</evidence>
<keyword evidence="4 6" id="KW-1133">Transmembrane helix</keyword>
<feature type="domain" description="VTT" evidence="7">
    <location>
        <begin position="31"/>
        <end position="160"/>
    </location>
</feature>
<sequence>MTNFIKDLVIASGYPGVFFAAFLENFFPPIPSELIFPFVGFIAATGKLDLLSVVFVGTIGAVAGSLFWYGLGYLLGRANLKDLIDRWGIYLRVHFRDVEKAEALFERWERPAVFFGRLIPLVRTFISIPAGFAQMPLGWFITLSFAGTFLWIGVLTAGGYLLGESWESIVPFFENYNLALEIFLIALVVFLFVRFYLQHGRRSNQR</sequence>
<dbReference type="InterPro" id="IPR051311">
    <property type="entry name" value="DedA_domain"/>
</dbReference>
<dbReference type="Pfam" id="PF09335">
    <property type="entry name" value="VTT_dom"/>
    <property type="match status" value="1"/>
</dbReference>
<feature type="transmembrane region" description="Helical" evidence="6">
    <location>
        <begin position="137"/>
        <end position="158"/>
    </location>
</feature>
<evidence type="ECO:0000256" key="6">
    <source>
        <dbReference type="SAM" id="Phobius"/>
    </source>
</evidence>
<keyword evidence="3 6" id="KW-0812">Transmembrane</keyword>
<feature type="transmembrane region" description="Helical" evidence="6">
    <location>
        <begin position="50"/>
        <end position="76"/>
    </location>
</feature>
<dbReference type="AlphaFoldDB" id="A0A1F4VGD7"/>
<dbReference type="STRING" id="1802619.A2797_02105"/>
<evidence type="ECO:0000256" key="2">
    <source>
        <dbReference type="ARBA" id="ARBA00022475"/>
    </source>
</evidence>
<organism evidence="8 9">
    <name type="scientific">candidate division WWE3 bacterium RIFCSPHIGHO2_01_FULL_48_15</name>
    <dbReference type="NCBI Taxonomy" id="1802619"/>
    <lineage>
        <taxon>Bacteria</taxon>
        <taxon>Katanobacteria</taxon>
    </lineage>
</organism>
<comment type="subcellular location">
    <subcellularLocation>
        <location evidence="1">Cell membrane</location>
        <topology evidence="1">Multi-pass membrane protein</topology>
    </subcellularLocation>
</comment>
<keyword evidence="2" id="KW-1003">Cell membrane</keyword>
<protein>
    <recommendedName>
        <fullName evidence="7">VTT domain-containing protein</fullName>
    </recommendedName>
</protein>
<dbReference type="EMBL" id="MEVC01000003">
    <property type="protein sequence ID" value="OGC56155.1"/>
    <property type="molecule type" value="Genomic_DNA"/>
</dbReference>
<evidence type="ECO:0000313" key="8">
    <source>
        <dbReference type="EMBL" id="OGC56155.1"/>
    </source>
</evidence>
<dbReference type="GO" id="GO:0005886">
    <property type="term" value="C:plasma membrane"/>
    <property type="evidence" value="ECO:0007669"/>
    <property type="project" value="UniProtKB-SubCell"/>
</dbReference>
<comment type="caution">
    <text evidence="8">The sequence shown here is derived from an EMBL/GenBank/DDBJ whole genome shotgun (WGS) entry which is preliminary data.</text>
</comment>
<keyword evidence="5 6" id="KW-0472">Membrane</keyword>
<proteinExistence type="predicted"/>
<feature type="transmembrane region" description="Helical" evidence="6">
    <location>
        <begin position="178"/>
        <end position="197"/>
    </location>
</feature>
<accession>A0A1F4VGD7</accession>
<gene>
    <name evidence="8" type="ORF">A2797_02105</name>
</gene>
<evidence type="ECO:0000313" key="9">
    <source>
        <dbReference type="Proteomes" id="UP000179005"/>
    </source>
</evidence>
<name>A0A1F4VGD7_UNCKA</name>
<evidence type="ECO:0000256" key="3">
    <source>
        <dbReference type="ARBA" id="ARBA00022692"/>
    </source>
</evidence>
<reference evidence="8 9" key="1">
    <citation type="journal article" date="2016" name="Nat. Commun.">
        <title>Thousands of microbial genomes shed light on interconnected biogeochemical processes in an aquifer system.</title>
        <authorList>
            <person name="Anantharaman K."/>
            <person name="Brown C.T."/>
            <person name="Hug L.A."/>
            <person name="Sharon I."/>
            <person name="Castelle C.J."/>
            <person name="Probst A.J."/>
            <person name="Thomas B.C."/>
            <person name="Singh A."/>
            <person name="Wilkins M.J."/>
            <person name="Karaoz U."/>
            <person name="Brodie E.L."/>
            <person name="Williams K.H."/>
            <person name="Hubbard S.S."/>
            <person name="Banfield J.F."/>
        </authorList>
    </citation>
    <scope>NUCLEOTIDE SEQUENCE [LARGE SCALE GENOMIC DNA]</scope>
</reference>
<evidence type="ECO:0000256" key="1">
    <source>
        <dbReference type="ARBA" id="ARBA00004651"/>
    </source>
</evidence>
<dbReference type="PANTHER" id="PTHR42709">
    <property type="entry name" value="ALKALINE PHOSPHATASE LIKE PROTEIN"/>
    <property type="match status" value="1"/>
</dbReference>
<dbReference type="InterPro" id="IPR032816">
    <property type="entry name" value="VTT_dom"/>
</dbReference>
<dbReference type="Proteomes" id="UP000179005">
    <property type="component" value="Unassembled WGS sequence"/>
</dbReference>
<evidence type="ECO:0000256" key="4">
    <source>
        <dbReference type="ARBA" id="ARBA00022989"/>
    </source>
</evidence>